<keyword evidence="6" id="KW-0997">Cell inner membrane</keyword>
<evidence type="ECO:0000313" key="18">
    <source>
        <dbReference type="EMBL" id="MCL2913246.1"/>
    </source>
</evidence>
<comment type="function">
    <text evidence="1">May be involved in the folding of the extracellular lipase during its passage through the periplasm.</text>
</comment>
<feature type="compositionally biased region" description="Polar residues" evidence="16">
    <location>
        <begin position="54"/>
        <end position="76"/>
    </location>
</feature>
<evidence type="ECO:0000256" key="15">
    <source>
        <dbReference type="ARBA" id="ARBA00033028"/>
    </source>
</evidence>
<evidence type="ECO:0000256" key="14">
    <source>
        <dbReference type="ARBA" id="ARBA00031542"/>
    </source>
</evidence>
<keyword evidence="8" id="KW-0442">Lipid degradation</keyword>
<evidence type="ECO:0000256" key="16">
    <source>
        <dbReference type="SAM" id="MobiDB-lite"/>
    </source>
</evidence>
<keyword evidence="9 17" id="KW-1133">Transmembrane helix</keyword>
<dbReference type="Proteomes" id="UP001202831">
    <property type="component" value="Unassembled WGS sequence"/>
</dbReference>
<proteinExistence type="inferred from homology"/>
<evidence type="ECO:0000256" key="6">
    <source>
        <dbReference type="ARBA" id="ARBA00022519"/>
    </source>
</evidence>
<feature type="region of interest" description="Disordered" evidence="16">
    <location>
        <begin position="54"/>
        <end position="77"/>
    </location>
</feature>
<evidence type="ECO:0000256" key="13">
    <source>
        <dbReference type="ARBA" id="ARBA00030948"/>
    </source>
</evidence>
<protein>
    <recommendedName>
        <fullName evidence="4">Lipase chaperone</fullName>
    </recommendedName>
    <alternativeName>
        <fullName evidence="15">Lipase foldase</fullName>
    </alternativeName>
    <alternativeName>
        <fullName evidence="13">Lipase helper protein</fullName>
    </alternativeName>
    <alternativeName>
        <fullName evidence="14">Lipase modulator</fullName>
    </alternativeName>
</protein>
<evidence type="ECO:0000256" key="10">
    <source>
        <dbReference type="ARBA" id="ARBA00023098"/>
    </source>
</evidence>
<evidence type="ECO:0000256" key="17">
    <source>
        <dbReference type="SAM" id="Phobius"/>
    </source>
</evidence>
<evidence type="ECO:0000256" key="1">
    <source>
        <dbReference type="ARBA" id="ARBA00003280"/>
    </source>
</evidence>
<evidence type="ECO:0000256" key="8">
    <source>
        <dbReference type="ARBA" id="ARBA00022963"/>
    </source>
</evidence>
<keyword evidence="10" id="KW-0443">Lipid metabolism</keyword>
<evidence type="ECO:0000313" key="19">
    <source>
        <dbReference type="Proteomes" id="UP001202831"/>
    </source>
</evidence>
<gene>
    <name evidence="18" type="ORF">L2725_05530</name>
</gene>
<dbReference type="InterPro" id="IPR004961">
    <property type="entry name" value="Lipase_chaperone"/>
</dbReference>
<evidence type="ECO:0000256" key="3">
    <source>
        <dbReference type="ARBA" id="ARBA00010358"/>
    </source>
</evidence>
<evidence type="ECO:0000256" key="7">
    <source>
        <dbReference type="ARBA" id="ARBA00022692"/>
    </source>
</evidence>
<evidence type="ECO:0000256" key="2">
    <source>
        <dbReference type="ARBA" id="ARBA00004383"/>
    </source>
</evidence>
<evidence type="ECO:0000256" key="4">
    <source>
        <dbReference type="ARBA" id="ARBA00019692"/>
    </source>
</evidence>
<keyword evidence="7 17" id="KW-0812">Transmembrane</keyword>
<dbReference type="RefSeq" id="WP_249248060.1">
    <property type="nucleotide sequence ID" value="NZ_JAKIKT010000002.1"/>
</dbReference>
<accession>A0ABT0N5T3</accession>
<feature type="transmembrane region" description="Helical" evidence="17">
    <location>
        <begin position="15"/>
        <end position="32"/>
    </location>
</feature>
<organism evidence="18 19">
    <name type="scientific">Shewanella corallii</name>
    <dbReference type="NCBI Taxonomy" id="560080"/>
    <lineage>
        <taxon>Bacteria</taxon>
        <taxon>Pseudomonadati</taxon>
        <taxon>Pseudomonadota</taxon>
        <taxon>Gammaproteobacteria</taxon>
        <taxon>Alteromonadales</taxon>
        <taxon>Shewanellaceae</taxon>
        <taxon>Shewanella</taxon>
    </lineage>
</organism>
<dbReference type="SUPFAM" id="SSF158855">
    <property type="entry name" value="Lipase chaperone-like"/>
    <property type="match status" value="1"/>
</dbReference>
<keyword evidence="19" id="KW-1185">Reference proteome</keyword>
<comment type="similarity">
    <text evidence="3">Belongs to the lipase chaperone family.</text>
</comment>
<evidence type="ECO:0000256" key="11">
    <source>
        <dbReference type="ARBA" id="ARBA00023136"/>
    </source>
</evidence>
<keyword evidence="12" id="KW-0143">Chaperone</keyword>
<evidence type="ECO:0000256" key="9">
    <source>
        <dbReference type="ARBA" id="ARBA00022989"/>
    </source>
</evidence>
<dbReference type="EMBL" id="JAKIKT010000002">
    <property type="protein sequence ID" value="MCL2913246.1"/>
    <property type="molecule type" value="Genomic_DNA"/>
</dbReference>
<comment type="subcellular location">
    <subcellularLocation>
        <location evidence="2">Cell inner membrane</location>
        <topology evidence="2">Single-pass membrane protein</topology>
        <orientation evidence="2">Periplasmic side</orientation>
    </subcellularLocation>
</comment>
<name>A0ABT0N5T3_9GAMM</name>
<keyword evidence="5" id="KW-1003">Cell membrane</keyword>
<comment type="caution">
    <text evidence="18">The sequence shown here is derived from an EMBL/GenBank/DDBJ whole genome shotgun (WGS) entry which is preliminary data.</text>
</comment>
<keyword evidence="11 17" id="KW-0472">Membrane</keyword>
<reference evidence="18 19" key="1">
    <citation type="submission" date="2022-01" db="EMBL/GenBank/DDBJ databases">
        <title>Whole genome-based taxonomy of the Shewanellaceae.</title>
        <authorList>
            <person name="Martin-Rodriguez A.J."/>
        </authorList>
    </citation>
    <scope>NUCLEOTIDE SEQUENCE [LARGE SCALE GENOMIC DNA]</scope>
    <source>
        <strain evidence="18 19">DSM 21332</strain>
    </source>
</reference>
<dbReference type="Pfam" id="PF03280">
    <property type="entry name" value="Lipase_chap"/>
    <property type="match status" value="1"/>
</dbReference>
<sequence>MTQQPKSPDIWHYKPWWIAAAVVLLLLIWLGLSTRQQTPPPALTDADAEVRVTSSVTAQSKPAMETTQPDPQQGSGNPLVLNEQLKWQFDDLIHSADGDDTKLPSLLSELALSLNLSDDAELNLMDLFSRYRQYLMAVAELKLGVNTESLLSADDTRSFLRRAHALQFEFFSDPEIAAFFGDANRYDQQALARITAQAGHDASSLKQQLDSLPEQDRETLLPSVQALALTESLSGQQAPADLTFEQQQKLQEFQHQNLKWQQRVEAVIKLQQQLADTQDADLILADYLASGFTLAERRRLDVFLRHPELLNLQGNE</sequence>
<evidence type="ECO:0000256" key="5">
    <source>
        <dbReference type="ARBA" id="ARBA00022475"/>
    </source>
</evidence>
<evidence type="ECO:0000256" key="12">
    <source>
        <dbReference type="ARBA" id="ARBA00023186"/>
    </source>
</evidence>